<accession>A0ABC8RLG6</accession>
<feature type="compositionally biased region" description="Polar residues" evidence="3">
    <location>
        <begin position="41"/>
        <end position="54"/>
    </location>
</feature>
<evidence type="ECO:0000256" key="2">
    <source>
        <dbReference type="ARBA" id="ARBA00022801"/>
    </source>
</evidence>
<dbReference type="Pfam" id="PF07859">
    <property type="entry name" value="Abhydrolase_3"/>
    <property type="match status" value="2"/>
</dbReference>
<feature type="compositionally biased region" description="Polar residues" evidence="3">
    <location>
        <begin position="1"/>
        <end position="13"/>
    </location>
</feature>
<organism evidence="5 6">
    <name type="scientific">Ilex paraguariensis</name>
    <name type="common">yerba mate</name>
    <dbReference type="NCBI Taxonomy" id="185542"/>
    <lineage>
        <taxon>Eukaryota</taxon>
        <taxon>Viridiplantae</taxon>
        <taxon>Streptophyta</taxon>
        <taxon>Embryophyta</taxon>
        <taxon>Tracheophyta</taxon>
        <taxon>Spermatophyta</taxon>
        <taxon>Magnoliopsida</taxon>
        <taxon>eudicotyledons</taxon>
        <taxon>Gunneridae</taxon>
        <taxon>Pentapetalae</taxon>
        <taxon>asterids</taxon>
        <taxon>campanulids</taxon>
        <taxon>Aquifoliales</taxon>
        <taxon>Aquifoliaceae</taxon>
        <taxon>Ilex</taxon>
    </lineage>
</organism>
<dbReference type="SUPFAM" id="SSF53474">
    <property type="entry name" value="alpha/beta-Hydrolases"/>
    <property type="match status" value="2"/>
</dbReference>
<dbReference type="PANTHER" id="PTHR23024">
    <property type="entry name" value="ARYLACETAMIDE DEACETYLASE"/>
    <property type="match status" value="1"/>
</dbReference>
<dbReference type="EMBL" id="CAUOFW020001503">
    <property type="protein sequence ID" value="CAK9145806.1"/>
    <property type="molecule type" value="Genomic_DNA"/>
</dbReference>
<dbReference type="PROSITE" id="PS01173">
    <property type="entry name" value="LIPASE_GDXG_HIS"/>
    <property type="match status" value="2"/>
</dbReference>
<name>A0ABC8RLG6_9AQUA</name>
<evidence type="ECO:0000256" key="1">
    <source>
        <dbReference type="ARBA" id="ARBA00010515"/>
    </source>
</evidence>
<gene>
    <name evidence="5" type="ORF">ILEXP_LOCUS13626</name>
</gene>
<sequence length="591" mass="65071">MAEQPSTAETSVDSVPPVELYPNPDGSFTRIEPFPKLPATPENTTGDDSKSTQIALSKDIPLNPTTNTSIRIFKPCNLPPNSKLPIIIYFHGGGFIIFSVSTKPFHESCNAMAAQFPALIVSVEYRLAPEHHLPAAYDDAVEAITWVRDQALGINGCDPWLKDLADFSRVFLMGSSAGSNIVYYAALRVLDIDLTPVKIKGLIMNQPFFGGVKRTESETRLSDDKIIPLSLNDLMWSLSLPENSDRDHELSLSSPLQSTMAEQPSTAETSVDSVPPVELYPNPDGSFTRIEPFPKLPATPEDTTGDDSKSTQIALSKDIPLNPTTNTSIRIFKPCNLPPNSKLPIIIYFHGGGFIIFSVSTKPFHESCNAMAAQFPALIVSVEYRLAPEHHLPAAYDDAVEAITWVRDQALGINGCDPWLKDLADFSRVFLMGSSAGSNIVYYAALRVLDIDLTPVKIKGLIMNQPFFGGVKRTESETRLSDDKIIPLSLNDLMWSLSLPENSDRDHEYCNPSIAGESQREKVGKLCRSLVKGYGGDPLLDRQREFVKLLESSGVHVVTRFDDGGHHGVEVFNPKKAQDLHDEVKQFIEST</sequence>
<feature type="compositionally biased region" description="Polar residues" evidence="3">
    <location>
        <begin position="251"/>
        <end position="272"/>
    </location>
</feature>
<dbReference type="PANTHER" id="PTHR23024:SF113">
    <property type="entry name" value="CARBOXYLESTERASE 8-RELATED"/>
    <property type="match status" value="1"/>
</dbReference>
<dbReference type="Gene3D" id="3.40.50.1820">
    <property type="entry name" value="alpha/beta hydrolase"/>
    <property type="match status" value="2"/>
</dbReference>
<dbReference type="AlphaFoldDB" id="A0ABC8RLG6"/>
<protein>
    <recommendedName>
        <fullName evidence="4">Alpha/beta hydrolase fold-3 domain-containing protein</fullName>
    </recommendedName>
</protein>
<feature type="region of interest" description="Disordered" evidence="3">
    <location>
        <begin position="247"/>
        <end position="319"/>
    </location>
</feature>
<reference evidence="5 6" key="1">
    <citation type="submission" date="2024-02" db="EMBL/GenBank/DDBJ databases">
        <authorList>
            <person name="Vignale AGUSTIN F."/>
            <person name="Sosa J E."/>
            <person name="Modenutti C."/>
        </authorList>
    </citation>
    <scope>NUCLEOTIDE SEQUENCE [LARGE SCALE GENOMIC DNA]</scope>
</reference>
<evidence type="ECO:0000256" key="3">
    <source>
        <dbReference type="SAM" id="MobiDB-lite"/>
    </source>
</evidence>
<keyword evidence="6" id="KW-1185">Reference proteome</keyword>
<keyword evidence="2" id="KW-0378">Hydrolase</keyword>
<comment type="caution">
    <text evidence="5">The sequence shown here is derived from an EMBL/GenBank/DDBJ whole genome shotgun (WGS) entry which is preliminary data.</text>
</comment>
<evidence type="ECO:0000313" key="6">
    <source>
        <dbReference type="Proteomes" id="UP001642360"/>
    </source>
</evidence>
<comment type="similarity">
    <text evidence="1">Belongs to the 'GDXG' lipolytic enzyme family.</text>
</comment>
<feature type="domain" description="Alpha/beta hydrolase fold-3" evidence="4">
    <location>
        <begin position="87"/>
        <end position="264"/>
    </location>
</feature>
<dbReference type="InterPro" id="IPR002168">
    <property type="entry name" value="Lipase_GDXG_HIS_AS"/>
</dbReference>
<feature type="region of interest" description="Disordered" evidence="3">
    <location>
        <begin position="1"/>
        <end position="54"/>
    </location>
</feature>
<feature type="domain" description="Alpha/beta hydrolase fold-3" evidence="4">
    <location>
        <begin position="346"/>
        <end position="569"/>
    </location>
</feature>
<dbReference type="InterPro" id="IPR050466">
    <property type="entry name" value="Carboxylest/Gibb_receptor"/>
</dbReference>
<dbReference type="Proteomes" id="UP001642360">
    <property type="component" value="Unassembled WGS sequence"/>
</dbReference>
<dbReference type="GO" id="GO:0016787">
    <property type="term" value="F:hydrolase activity"/>
    <property type="evidence" value="ECO:0007669"/>
    <property type="project" value="UniProtKB-KW"/>
</dbReference>
<evidence type="ECO:0000259" key="4">
    <source>
        <dbReference type="Pfam" id="PF07859"/>
    </source>
</evidence>
<dbReference type="InterPro" id="IPR013094">
    <property type="entry name" value="AB_hydrolase_3"/>
</dbReference>
<proteinExistence type="inferred from homology"/>
<dbReference type="InterPro" id="IPR029058">
    <property type="entry name" value="AB_hydrolase_fold"/>
</dbReference>
<evidence type="ECO:0000313" key="5">
    <source>
        <dbReference type="EMBL" id="CAK9145806.1"/>
    </source>
</evidence>